<dbReference type="RefSeq" id="WP_259543468.1">
    <property type="nucleotide sequence ID" value="NZ_JANLCJ010000452.1"/>
</dbReference>
<organism evidence="1 2">
    <name type="scientific">Herbiconiux daphne</name>
    <dbReference type="NCBI Taxonomy" id="2970914"/>
    <lineage>
        <taxon>Bacteria</taxon>
        <taxon>Bacillati</taxon>
        <taxon>Actinomycetota</taxon>
        <taxon>Actinomycetes</taxon>
        <taxon>Micrococcales</taxon>
        <taxon>Microbacteriaceae</taxon>
        <taxon>Herbiconiux</taxon>
    </lineage>
</organism>
<proteinExistence type="predicted"/>
<evidence type="ECO:0000313" key="2">
    <source>
        <dbReference type="Proteomes" id="UP001165586"/>
    </source>
</evidence>
<reference evidence="1" key="1">
    <citation type="submission" date="2022-08" db="EMBL/GenBank/DDBJ databases">
        <authorList>
            <person name="Deng Y."/>
            <person name="Han X.-F."/>
            <person name="Zhang Y.-Q."/>
        </authorList>
    </citation>
    <scope>NUCLEOTIDE SEQUENCE</scope>
    <source>
        <strain evidence="1">CPCC 203386</strain>
    </source>
</reference>
<gene>
    <name evidence="1" type="ORF">N1032_25810</name>
</gene>
<keyword evidence="2" id="KW-1185">Reference proteome</keyword>
<accession>A0ABT2HB37</accession>
<dbReference type="EMBL" id="JANLCJ010000452">
    <property type="protein sequence ID" value="MCS5737148.1"/>
    <property type="molecule type" value="Genomic_DNA"/>
</dbReference>
<dbReference type="Proteomes" id="UP001165586">
    <property type="component" value="Unassembled WGS sequence"/>
</dbReference>
<comment type="caution">
    <text evidence="1">The sequence shown here is derived from an EMBL/GenBank/DDBJ whole genome shotgun (WGS) entry which is preliminary data.</text>
</comment>
<protein>
    <submittedName>
        <fullName evidence="1">YheV family putative metal-binding protein</fullName>
    </submittedName>
</protein>
<sequence length="88" mass="9723">MSKEFEPCPCCGAEKYGLLQDKIHLDWARECLACGFAIELMPRATSRVTSYHIGLNDEDDEHEAIRAGLHMAGSLEDLFEGLPGLAEV</sequence>
<evidence type="ECO:0000313" key="1">
    <source>
        <dbReference type="EMBL" id="MCS5737148.1"/>
    </source>
</evidence>
<name>A0ABT2HB37_9MICO</name>